<dbReference type="RefSeq" id="WP_388343678.1">
    <property type="nucleotide sequence ID" value="NZ_JBIAFJ010000002.1"/>
</dbReference>
<comment type="caution">
    <text evidence="2">The sequence shown here is derived from an EMBL/GenBank/DDBJ whole genome shotgun (WGS) entry which is preliminary data.</text>
</comment>
<feature type="domain" description="NB-ARC" evidence="1">
    <location>
        <begin position="267"/>
        <end position="373"/>
    </location>
</feature>
<proteinExistence type="predicted"/>
<dbReference type="Pfam" id="PF13365">
    <property type="entry name" value="Trypsin_2"/>
    <property type="match status" value="1"/>
</dbReference>
<dbReference type="InterPro" id="IPR009003">
    <property type="entry name" value="Peptidase_S1_PA"/>
</dbReference>
<dbReference type="InterPro" id="IPR027417">
    <property type="entry name" value="P-loop_NTPase"/>
</dbReference>
<dbReference type="InterPro" id="IPR011990">
    <property type="entry name" value="TPR-like_helical_dom_sf"/>
</dbReference>
<dbReference type="InterPro" id="IPR002182">
    <property type="entry name" value="NB-ARC"/>
</dbReference>
<dbReference type="SUPFAM" id="SSF52540">
    <property type="entry name" value="P-loop containing nucleoside triphosphate hydrolases"/>
    <property type="match status" value="1"/>
</dbReference>
<dbReference type="Gene3D" id="2.40.10.10">
    <property type="entry name" value="Trypsin-like serine proteases"/>
    <property type="match status" value="1"/>
</dbReference>
<dbReference type="EMBL" id="JBIAFJ010000002">
    <property type="protein sequence ID" value="MFE9169011.1"/>
    <property type="molecule type" value="Genomic_DNA"/>
</dbReference>
<dbReference type="SUPFAM" id="SSF50494">
    <property type="entry name" value="Trypsin-like serine proteases"/>
    <property type="match status" value="1"/>
</dbReference>
<evidence type="ECO:0000313" key="2">
    <source>
        <dbReference type="EMBL" id="MFE9169011.1"/>
    </source>
</evidence>
<dbReference type="PANTHER" id="PTHR47691">
    <property type="entry name" value="REGULATOR-RELATED"/>
    <property type="match status" value="1"/>
</dbReference>
<dbReference type="PANTHER" id="PTHR47691:SF3">
    <property type="entry name" value="HTH-TYPE TRANSCRIPTIONAL REGULATOR RV0890C-RELATED"/>
    <property type="match status" value="1"/>
</dbReference>
<gene>
    <name evidence="2" type="ORF">ACFYNZ_05690</name>
</gene>
<dbReference type="Pfam" id="PF13424">
    <property type="entry name" value="TPR_12"/>
    <property type="match status" value="1"/>
</dbReference>
<accession>A0ABW6KMI5</accession>
<dbReference type="Gene3D" id="3.40.50.300">
    <property type="entry name" value="P-loop containing nucleotide triphosphate hydrolases"/>
    <property type="match status" value="1"/>
</dbReference>
<dbReference type="InterPro" id="IPR043504">
    <property type="entry name" value="Peptidase_S1_PA_chymotrypsin"/>
</dbReference>
<dbReference type="PRINTS" id="PR00364">
    <property type="entry name" value="DISEASERSIST"/>
</dbReference>
<reference evidence="2 3" key="1">
    <citation type="submission" date="2024-10" db="EMBL/GenBank/DDBJ databases">
        <title>The Natural Products Discovery Center: Release of the First 8490 Sequenced Strains for Exploring Actinobacteria Biosynthetic Diversity.</title>
        <authorList>
            <person name="Kalkreuter E."/>
            <person name="Kautsar S.A."/>
            <person name="Yang D."/>
            <person name="Bader C.D."/>
            <person name="Teijaro C.N."/>
            <person name="Fluegel L."/>
            <person name="Davis C.M."/>
            <person name="Simpson J.R."/>
            <person name="Lauterbach L."/>
            <person name="Steele A.D."/>
            <person name="Gui C."/>
            <person name="Meng S."/>
            <person name="Li G."/>
            <person name="Viehrig K."/>
            <person name="Ye F."/>
            <person name="Su P."/>
            <person name="Kiefer A.F."/>
            <person name="Nichols A."/>
            <person name="Cepeda A.J."/>
            <person name="Yan W."/>
            <person name="Fan B."/>
            <person name="Jiang Y."/>
            <person name="Adhikari A."/>
            <person name="Zheng C.-J."/>
            <person name="Schuster L."/>
            <person name="Cowan T.M."/>
            <person name="Smanski M.J."/>
            <person name="Chevrette M.G."/>
            <person name="De Carvalho L.P.S."/>
            <person name="Shen B."/>
        </authorList>
    </citation>
    <scope>NUCLEOTIDE SEQUENCE [LARGE SCALE GENOMIC DNA]</scope>
    <source>
        <strain evidence="2 3">NPDC007147</strain>
    </source>
</reference>
<protein>
    <submittedName>
        <fullName evidence="2">Tetratricopeptide repeat protein</fullName>
    </submittedName>
</protein>
<dbReference type="SUPFAM" id="SSF48452">
    <property type="entry name" value="TPR-like"/>
    <property type="match status" value="2"/>
</dbReference>
<keyword evidence="3" id="KW-1185">Reference proteome</keyword>
<evidence type="ECO:0000313" key="3">
    <source>
        <dbReference type="Proteomes" id="UP001601197"/>
    </source>
</evidence>
<sequence>MSQNPDVILQDVRNFTVKVYGRDPDERLLGTGVIISRAGLVATCAHVLRQGGIDPQTGRRAVVAVYLPTRRGHPGSRRPAWVASHFSATDDDLVCLQMEGPLPLPYDRVATLGGAADSQWNPFMSYGFRQLENYLGGWARGRILGEVDPPEGHSLLLDPVQLESQHIEAGMSGAPVLDVARNLVVGVVSETWLSGPSAKDRDTAWAVNADVVRFTPLSIVLREEPLPLMRAEQPVVDPRLTHRSLPPASDRLDAAPLALPEWVGRQRVLDALDRAASEGERLVAGLIGFGGEGKTSIARRWIDSRPTEAGQDGPWVFWWSFTERASANDFLEAALEFVSGGQIAADEFTDGRERAETVAALLGQRRFIFVLDGLESVQEQTGDQYGSIISSDLRDFLTFFATPGHESFCLITSRAPLADLAAYVTYEHIDVMALSVESGRHLLGRLGVRGSDSALDQVVRDWGGHALTLSLIAAYLVKRFGGDVRRVSSLPPPDPSLPRDEMVRRMLREYDTCLSGTERALLIRFSVFRTTVTDKALRTVLPEPSEAPGLEVRDTENWETVRETALGHLVSARIIRRDTGGRFGMHPLIRDFYQSQAPDDAARRALHTAAKHYYLGIAAEDTSETETVEALVPVVEAIHHACRSGSYEEACSLIHDRLYLGERGLMTRELNAYETVLSCFSDLFPRGEFRREPLVRGPESRAWVLHEVATCLQLLGRLWEAVAVMRRAARAFKAIGHWHEAGISCQNQAELHLSLGALPAAAEVIEECFTLAERADDREAELVAQTLRGSLAHYRGKSAEAAQAFAEALRLACEHTPVPALYSSSGVRYAEHLRREGAPDAARRVLETNLSICRQAGWRADEAASLIGLGDLALDQGDARTARGHYDEAFDIARGITRRDVLISALLARCRWAAAIGQEAAHRGDAEQALVMARNGGYRLAEIEIRLFLASFYHQLHDNSAAWDEISRAEEASLEIGYHWGQAAAQALSDRMHGD</sequence>
<evidence type="ECO:0000259" key="1">
    <source>
        <dbReference type="Pfam" id="PF00931"/>
    </source>
</evidence>
<dbReference type="Gene3D" id="1.25.40.10">
    <property type="entry name" value="Tetratricopeptide repeat domain"/>
    <property type="match status" value="2"/>
</dbReference>
<organism evidence="2 3">
    <name type="scientific">Streptomyces kebangsaanensis</name>
    <dbReference type="NCBI Taxonomy" id="864058"/>
    <lineage>
        <taxon>Bacteria</taxon>
        <taxon>Bacillati</taxon>
        <taxon>Actinomycetota</taxon>
        <taxon>Actinomycetes</taxon>
        <taxon>Kitasatosporales</taxon>
        <taxon>Streptomycetaceae</taxon>
        <taxon>Streptomyces</taxon>
    </lineage>
</organism>
<dbReference type="Proteomes" id="UP001601197">
    <property type="component" value="Unassembled WGS sequence"/>
</dbReference>
<name>A0ABW6KMI5_9ACTN</name>
<dbReference type="Pfam" id="PF00931">
    <property type="entry name" value="NB-ARC"/>
    <property type="match status" value="1"/>
</dbReference>